<reference evidence="1 2" key="1">
    <citation type="journal article" date="2010" name="Nature">
        <title>Perigord black truffle genome uncovers evolutionary origins and mechanisms of symbiosis.</title>
        <authorList>
            <person name="Martin F."/>
            <person name="Kohler A."/>
            <person name="Murat C."/>
            <person name="Balestrini R."/>
            <person name="Coutinho P.M."/>
            <person name="Jaillon O."/>
            <person name="Montanini B."/>
            <person name="Morin E."/>
            <person name="Noel B."/>
            <person name="Percudani R."/>
            <person name="Porcel B."/>
            <person name="Rubini A."/>
            <person name="Amicucci A."/>
            <person name="Amselem J."/>
            <person name="Anthouard V."/>
            <person name="Arcioni S."/>
            <person name="Artiguenave F."/>
            <person name="Aury J.M."/>
            <person name="Ballario P."/>
            <person name="Bolchi A."/>
            <person name="Brenna A."/>
            <person name="Brun A."/>
            <person name="Buee M."/>
            <person name="Cantarel B."/>
            <person name="Chevalier G."/>
            <person name="Couloux A."/>
            <person name="Da Silva C."/>
            <person name="Denoeud F."/>
            <person name="Duplessis S."/>
            <person name="Ghignone S."/>
            <person name="Hilselberger B."/>
            <person name="Iotti M."/>
            <person name="Marcais B."/>
            <person name="Mello A."/>
            <person name="Miranda M."/>
            <person name="Pacioni G."/>
            <person name="Quesneville H."/>
            <person name="Riccioni C."/>
            <person name="Ruotolo R."/>
            <person name="Splivallo R."/>
            <person name="Stocchi V."/>
            <person name="Tisserant E."/>
            <person name="Viscomi A.R."/>
            <person name="Zambonelli A."/>
            <person name="Zampieri E."/>
            <person name="Henrissat B."/>
            <person name="Lebrun M.H."/>
            <person name="Paolocci F."/>
            <person name="Bonfante P."/>
            <person name="Ottonello S."/>
            <person name="Wincker P."/>
        </authorList>
    </citation>
    <scope>NUCLEOTIDE SEQUENCE [LARGE SCALE GENOMIC DNA]</scope>
    <source>
        <strain evidence="1 2">Mel28</strain>
    </source>
</reference>
<evidence type="ECO:0000313" key="1">
    <source>
        <dbReference type="EMBL" id="CAZ83777.1"/>
    </source>
</evidence>
<dbReference type="KEGG" id="tml:GSTUM_00007618001"/>
<dbReference type="RefSeq" id="XP_002839586.1">
    <property type="nucleotide sequence ID" value="XM_002839540.1"/>
</dbReference>
<sequence>MWPERKNDNDKTRAMPPPVPCRLSLSRLWASSRAETAPYQSRCLSNEPVAVMFKTDKCMIKREVNHSIKSRALE</sequence>
<dbReference type="EMBL" id="FN430297">
    <property type="protein sequence ID" value="CAZ83777.1"/>
    <property type="molecule type" value="Genomic_DNA"/>
</dbReference>
<proteinExistence type="predicted"/>
<accession>D5GGY4</accession>
<evidence type="ECO:0000313" key="2">
    <source>
        <dbReference type="Proteomes" id="UP000006911"/>
    </source>
</evidence>
<dbReference type="InParanoid" id="D5GGY4"/>
<dbReference type="AlphaFoldDB" id="D5GGY4"/>
<dbReference type="GeneID" id="9185031"/>
<keyword evidence="2" id="KW-1185">Reference proteome</keyword>
<dbReference type="HOGENOM" id="CLU_2689596_0_0_1"/>
<dbReference type="Proteomes" id="UP000006911">
    <property type="component" value="Unassembled WGS sequence"/>
</dbReference>
<gene>
    <name evidence="1" type="ORF">GSTUM_00007618001</name>
</gene>
<name>D5GGY4_TUBMM</name>
<organism evidence="1 2">
    <name type="scientific">Tuber melanosporum (strain Mel28)</name>
    <name type="common">Perigord black truffle</name>
    <dbReference type="NCBI Taxonomy" id="656061"/>
    <lineage>
        <taxon>Eukaryota</taxon>
        <taxon>Fungi</taxon>
        <taxon>Dikarya</taxon>
        <taxon>Ascomycota</taxon>
        <taxon>Pezizomycotina</taxon>
        <taxon>Pezizomycetes</taxon>
        <taxon>Pezizales</taxon>
        <taxon>Tuberaceae</taxon>
        <taxon>Tuber</taxon>
    </lineage>
</organism>
<protein>
    <submittedName>
        <fullName evidence="1">(Perigord truffle) hypothetical protein</fullName>
    </submittedName>
</protein>